<dbReference type="RefSeq" id="WP_074707589.1">
    <property type="nucleotide sequence ID" value="NZ_FNOP01000015.1"/>
</dbReference>
<protein>
    <submittedName>
        <fullName evidence="2">Uncharacterized protein</fullName>
    </submittedName>
</protein>
<feature type="region of interest" description="Disordered" evidence="1">
    <location>
        <begin position="395"/>
        <end position="414"/>
    </location>
</feature>
<organism evidence="2 3">
    <name type="scientific">Acidaminococcus fermentans</name>
    <dbReference type="NCBI Taxonomy" id="905"/>
    <lineage>
        <taxon>Bacteria</taxon>
        <taxon>Bacillati</taxon>
        <taxon>Bacillota</taxon>
        <taxon>Negativicutes</taxon>
        <taxon>Acidaminococcales</taxon>
        <taxon>Acidaminococcaceae</taxon>
        <taxon>Acidaminococcus</taxon>
    </lineage>
</organism>
<evidence type="ECO:0000313" key="3">
    <source>
        <dbReference type="Proteomes" id="UP000182379"/>
    </source>
</evidence>
<dbReference type="Proteomes" id="UP000182379">
    <property type="component" value="Unassembled WGS sequence"/>
</dbReference>
<reference evidence="2 3" key="1">
    <citation type="submission" date="2016-10" db="EMBL/GenBank/DDBJ databases">
        <authorList>
            <person name="Varghese N."/>
            <person name="Submissions S."/>
        </authorList>
    </citation>
    <scope>NUCLEOTIDE SEQUENCE [LARGE SCALE GENOMIC DNA]</scope>
    <source>
        <strain evidence="2 3">WCC6</strain>
    </source>
</reference>
<name>A0A1H2ZLC3_ACIFE</name>
<gene>
    <name evidence="2" type="ORF">SAMN05216495_11550</name>
</gene>
<evidence type="ECO:0000313" key="2">
    <source>
        <dbReference type="EMBL" id="SDX18166.1"/>
    </source>
</evidence>
<sequence>MTNFIFGRGLFGRWIFAGPTGSGEGSSDRGKVHEYYPGQFVVYAYKRDGTRTAIFGGGSEANALNEVTFEITSTGCGQCQLTFYRQPDNAQLDYMQRIDIHLYGDRKPWYSGYIISRPIEGTTDTKFVYKGYGFYNRLENVMLWKTYENTDVGDIVRDIARQVEQQTLQVVYNDSKIQSVGYNPTKLVFDGVTVKEALNTLADFAVDYVYGVDEYRCLYFRRRETSVNEQARLTVGKHITSYTPSWDVSKLVNWARIKGGSVDDQGEQWLCIVEDQESQNRYGIHQAVWNLPEAYEAADAKRWGENQIRQYKGPVKSAKIGGVRLEYPYPDGTFNVRHMSTDGLAEIRRLDGNADTYPIKKIKYTLSGSNGIKTEMELGEPQFSVDRYLSEIERRSKDMEQSQSSVLKQWKGGS</sequence>
<evidence type="ECO:0000256" key="1">
    <source>
        <dbReference type="SAM" id="MobiDB-lite"/>
    </source>
</evidence>
<dbReference type="EMBL" id="FNOP01000015">
    <property type="protein sequence ID" value="SDX18166.1"/>
    <property type="molecule type" value="Genomic_DNA"/>
</dbReference>
<comment type="caution">
    <text evidence="2">The sequence shown here is derived from an EMBL/GenBank/DDBJ whole genome shotgun (WGS) entry which is preliminary data.</text>
</comment>
<dbReference type="AlphaFoldDB" id="A0A1H2ZLC3"/>
<accession>A0A1H2ZLC3</accession>
<proteinExistence type="predicted"/>